<dbReference type="Proteomes" id="UP000253507">
    <property type="component" value="Unassembled WGS sequence"/>
</dbReference>
<feature type="transmembrane region" description="Helical" evidence="9">
    <location>
        <begin position="182"/>
        <end position="200"/>
    </location>
</feature>
<keyword evidence="6" id="KW-0029">Amino-acid transport</keyword>
<dbReference type="CDD" id="cd06261">
    <property type="entry name" value="TM_PBP2"/>
    <property type="match status" value="1"/>
</dbReference>
<evidence type="ECO:0000313" key="11">
    <source>
        <dbReference type="EMBL" id="RCG13389.1"/>
    </source>
</evidence>
<dbReference type="EMBL" id="QOIM01000057">
    <property type="protein sequence ID" value="RCG13389.1"/>
    <property type="molecule type" value="Genomic_DNA"/>
</dbReference>
<dbReference type="Gene3D" id="1.10.3720.10">
    <property type="entry name" value="MetI-like"/>
    <property type="match status" value="1"/>
</dbReference>
<dbReference type="PANTHER" id="PTHR30614">
    <property type="entry name" value="MEMBRANE COMPONENT OF AMINO ACID ABC TRANSPORTER"/>
    <property type="match status" value="1"/>
</dbReference>
<evidence type="ECO:0000256" key="6">
    <source>
        <dbReference type="ARBA" id="ARBA00022970"/>
    </source>
</evidence>
<evidence type="ECO:0000256" key="2">
    <source>
        <dbReference type="ARBA" id="ARBA00010072"/>
    </source>
</evidence>
<comment type="caution">
    <text evidence="11">The sequence shown here is derived from an EMBL/GenBank/DDBJ whole genome shotgun (WGS) entry which is preliminary data.</text>
</comment>
<keyword evidence="5 9" id="KW-0812">Transmembrane</keyword>
<dbReference type="InterPro" id="IPR043429">
    <property type="entry name" value="ArtM/GltK/GlnP/TcyL/YhdX-like"/>
</dbReference>
<dbReference type="PROSITE" id="PS50928">
    <property type="entry name" value="ABC_TM1"/>
    <property type="match status" value="1"/>
</dbReference>
<feature type="transmembrane region" description="Helical" evidence="9">
    <location>
        <begin position="85"/>
        <end position="104"/>
    </location>
</feature>
<feature type="domain" description="ABC transmembrane type-1" evidence="10">
    <location>
        <begin position="15"/>
        <end position="204"/>
    </location>
</feature>
<evidence type="ECO:0000259" key="10">
    <source>
        <dbReference type="PROSITE" id="PS50928"/>
    </source>
</evidence>
<keyword evidence="8 9" id="KW-0472">Membrane</keyword>
<feature type="transmembrane region" description="Helical" evidence="9">
    <location>
        <begin position="15"/>
        <end position="37"/>
    </location>
</feature>
<evidence type="ECO:0000256" key="4">
    <source>
        <dbReference type="ARBA" id="ARBA00022475"/>
    </source>
</evidence>
<dbReference type="RefSeq" id="WP_114019458.1">
    <property type="nucleotide sequence ID" value="NZ_QOIM01000057.1"/>
</dbReference>
<keyword evidence="4" id="KW-1003">Cell membrane</keyword>
<sequence>MNVLLDNLALFREGFLGTLSLTAVSAVLAVVLGLVIAGFRVSPVPPLRIFGTLWVTVLRNTPLTLLFLVAFFVVPKVLFPGINSFVLAVCACGFYTSAFVAEAVRSGINTVPMGQAEAARAIGMTFTQTMRIVVLPQATRTVVPPLSSIFIALTKNTAIAGAFDNVDLFNIQKTLSNDGYDIAVIFIWITIGYLIITYAINGLFRLLENRLEVAR</sequence>
<evidence type="ECO:0000256" key="9">
    <source>
        <dbReference type="RuleBase" id="RU363032"/>
    </source>
</evidence>
<evidence type="ECO:0000256" key="5">
    <source>
        <dbReference type="ARBA" id="ARBA00022692"/>
    </source>
</evidence>
<dbReference type="InterPro" id="IPR035906">
    <property type="entry name" value="MetI-like_sf"/>
</dbReference>
<dbReference type="PANTHER" id="PTHR30614:SF37">
    <property type="entry name" value="AMINO-ACID ABC TRANSPORTER PERMEASE PROTEIN YHDX-RELATED"/>
    <property type="match status" value="1"/>
</dbReference>
<evidence type="ECO:0000256" key="7">
    <source>
        <dbReference type="ARBA" id="ARBA00022989"/>
    </source>
</evidence>
<evidence type="ECO:0000313" key="12">
    <source>
        <dbReference type="Proteomes" id="UP000253507"/>
    </source>
</evidence>
<evidence type="ECO:0000256" key="8">
    <source>
        <dbReference type="ARBA" id="ARBA00023136"/>
    </source>
</evidence>
<dbReference type="SUPFAM" id="SSF161098">
    <property type="entry name" value="MetI-like"/>
    <property type="match status" value="1"/>
</dbReference>
<dbReference type="OrthoDB" id="3181282at2"/>
<dbReference type="Pfam" id="PF00528">
    <property type="entry name" value="BPD_transp_1"/>
    <property type="match status" value="1"/>
</dbReference>
<dbReference type="GO" id="GO:0043190">
    <property type="term" value="C:ATP-binding cassette (ABC) transporter complex"/>
    <property type="evidence" value="ECO:0007669"/>
    <property type="project" value="InterPro"/>
</dbReference>
<keyword evidence="12" id="KW-1185">Reference proteome</keyword>
<evidence type="ECO:0000256" key="3">
    <source>
        <dbReference type="ARBA" id="ARBA00022448"/>
    </source>
</evidence>
<dbReference type="GO" id="GO:0006865">
    <property type="term" value="P:amino acid transport"/>
    <property type="evidence" value="ECO:0007669"/>
    <property type="project" value="UniProtKB-KW"/>
</dbReference>
<keyword evidence="3 9" id="KW-0813">Transport</keyword>
<protein>
    <submittedName>
        <fullName evidence="11">Amino acid ABC transporter permease</fullName>
    </submittedName>
</protein>
<dbReference type="GO" id="GO:0022857">
    <property type="term" value="F:transmembrane transporter activity"/>
    <property type="evidence" value="ECO:0007669"/>
    <property type="project" value="InterPro"/>
</dbReference>
<dbReference type="InterPro" id="IPR000515">
    <property type="entry name" value="MetI-like"/>
</dbReference>
<evidence type="ECO:0000256" key="1">
    <source>
        <dbReference type="ARBA" id="ARBA00004651"/>
    </source>
</evidence>
<gene>
    <name evidence="11" type="ORF">DQ392_33460</name>
</gene>
<organism evidence="11 12">
    <name type="scientific">Streptomyces reniochalinae</name>
    <dbReference type="NCBI Taxonomy" id="2250578"/>
    <lineage>
        <taxon>Bacteria</taxon>
        <taxon>Bacillati</taxon>
        <taxon>Actinomycetota</taxon>
        <taxon>Actinomycetes</taxon>
        <taxon>Kitasatosporales</taxon>
        <taxon>Streptomycetaceae</taxon>
        <taxon>Streptomyces</taxon>
    </lineage>
</organism>
<reference evidence="11 12" key="1">
    <citation type="submission" date="2018-06" db="EMBL/GenBank/DDBJ databases">
        <title>Streptomyces reniochalinae sp. nov. and Streptomyces diacarnus sp. nov. from marine sponges.</title>
        <authorList>
            <person name="Li L."/>
        </authorList>
    </citation>
    <scope>NUCLEOTIDE SEQUENCE [LARGE SCALE GENOMIC DNA]</scope>
    <source>
        <strain evidence="11 12">LHW50302</strain>
    </source>
</reference>
<dbReference type="InterPro" id="IPR010065">
    <property type="entry name" value="AA_ABC_transptr_permease_3TM"/>
</dbReference>
<comment type="similarity">
    <text evidence="2">Belongs to the binding-protein-dependent transport system permease family. HisMQ subfamily.</text>
</comment>
<dbReference type="NCBIfam" id="TIGR01726">
    <property type="entry name" value="HEQRo_perm_3TM"/>
    <property type="match status" value="1"/>
</dbReference>
<dbReference type="AlphaFoldDB" id="A0A367E6K4"/>
<name>A0A367E6K4_9ACTN</name>
<feature type="transmembrane region" description="Helical" evidence="9">
    <location>
        <begin position="49"/>
        <end position="73"/>
    </location>
</feature>
<proteinExistence type="inferred from homology"/>
<comment type="subcellular location">
    <subcellularLocation>
        <location evidence="1 9">Cell membrane</location>
        <topology evidence="1 9">Multi-pass membrane protein</topology>
    </subcellularLocation>
</comment>
<accession>A0A367E6K4</accession>
<keyword evidence="7 9" id="KW-1133">Transmembrane helix</keyword>